<dbReference type="PANTHER" id="PTHR43814:SF1">
    <property type="entry name" value="ARGININOSUCCINATE LYASE"/>
    <property type="match status" value="1"/>
</dbReference>
<dbReference type="FunFam" id="1.10.40.30:FF:000001">
    <property type="entry name" value="Argininosuccinate lyase"/>
    <property type="match status" value="1"/>
</dbReference>
<keyword evidence="6" id="KW-0963">Cytoplasm</keyword>
<dbReference type="GO" id="GO:0005829">
    <property type="term" value="C:cytosol"/>
    <property type="evidence" value="ECO:0007669"/>
    <property type="project" value="TreeGrafter"/>
</dbReference>
<accession>A0AAU8A7U9</accession>
<dbReference type="EC" id="4.3.2.1" evidence="2 6"/>
<reference evidence="9" key="1">
    <citation type="submission" date="2023-02" db="EMBL/GenBank/DDBJ databases">
        <title>Gut commensal Christensenella minuta modulates host metabolism via a new class of secondary bile acids.</title>
        <authorList>
            <person name="Liu C."/>
        </authorList>
    </citation>
    <scope>NUCLEOTIDE SEQUENCE</scope>
    <source>
        <strain evidence="9">CA70</strain>
    </source>
</reference>
<name>A0AAU8A7U9_9FIRM</name>
<dbReference type="Pfam" id="PF14698">
    <property type="entry name" value="ASL_C2"/>
    <property type="match status" value="1"/>
</dbReference>
<evidence type="ECO:0000256" key="3">
    <source>
        <dbReference type="ARBA" id="ARBA00022571"/>
    </source>
</evidence>
<dbReference type="Gene3D" id="1.10.40.30">
    <property type="entry name" value="Fumarase/aspartase (C-terminal domain)"/>
    <property type="match status" value="1"/>
</dbReference>
<keyword evidence="3 6" id="KW-0055">Arginine biosynthesis</keyword>
<dbReference type="InterPro" id="IPR029419">
    <property type="entry name" value="Arg_succ_lyase_C"/>
</dbReference>
<dbReference type="Gene3D" id="1.10.275.10">
    <property type="entry name" value="Fumarase/aspartase (N-terminal domain)"/>
    <property type="match status" value="1"/>
</dbReference>
<dbReference type="InterPro" id="IPR009049">
    <property type="entry name" value="Argininosuccinate_lyase"/>
</dbReference>
<dbReference type="InterPro" id="IPR020557">
    <property type="entry name" value="Fumarate_lyase_CS"/>
</dbReference>
<dbReference type="RefSeq" id="WP_353423458.1">
    <property type="nucleotide sequence ID" value="NZ_CP117826.1"/>
</dbReference>
<dbReference type="HAMAP" id="MF_00006">
    <property type="entry name" value="Arg_succ_lyase"/>
    <property type="match status" value="1"/>
</dbReference>
<keyword evidence="5 6" id="KW-0456">Lyase</keyword>
<evidence type="ECO:0000259" key="8">
    <source>
        <dbReference type="Pfam" id="PF14698"/>
    </source>
</evidence>
<evidence type="ECO:0000256" key="2">
    <source>
        <dbReference type="ARBA" id="ARBA00012338"/>
    </source>
</evidence>
<dbReference type="EMBL" id="CP117826">
    <property type="protein sequence ID" value="XCC62267.1"/>
    <property type="molecule type" value="Genomic_DNA"/>
</dbReference>
<feature type="domain" description="Argininosuccinate lyase C-terminal" evidence="8">
    <location>
        <begin position="364"/>
        <end position="432"/>
    </location>
</feature>
<comment type="catalytic activity">
    <reaction evidence="6">
        <text>2-(N(omega)-L-arginino)succinate = fumarate + L-arginine</text>
        <dbReference type="Rhea" id="RHEA:24020"/>
        <dbReference type="ChEBI" id="CHEBI:29806"/>
        <dbReference type="ChEBI" id="CHEBI:32682"/>
        <dbReference type="ChEBI" id="CHEBI:57472"/>
        <dbReference type="EC" id="4.3.2.1"/>
    </reaction>
</comment>
<dbReference type="AlphaFoldDB" id="A0AAU8A7U9"/>
<gene>
    <name evidence="6 9" type="primary">argH</name>
    <name evidence="9" type="ORF">PUP29_12175</name>
</gene>
<dbReference type="PROSITE" id="PS00163">
    <property type="entry name" value="FUMARATE_LYASES"/>
    <property type="match status" value="1"/>
</dbReference>
<dbReference type="CDD" id="cd01359">
    <property type="entry name" value="Argininosuccinate_lyase"/>
    <property type="match status" value="1"/>
</dbReference>
<dbReference type="PRINTS" id="PR00145">
    <property type="entry name" value="ARGSUCLYASE"/>
</dbReference>
<protein>
    <recommendedName>
        <fullName evidence="2 6">Argininosuccinate lyase</fullName>
        <shortName evidence="6">ASAL</shortName>
        <ecNumber evidence="2 6">4.3.2.1</ecNumber>
    </recommendedName>
    <alternativeName>
        <fullName evidence="6">Arginosuccinase</fullName>
    </alternativeName>
</protein>
<evidence type="ECO:0000313" key="9">
    <source>
        <dbReference type="EMBL" id="XCC62267.1"/>
    </source>
</evidence>
<evidence type="ECO:0000256" key="5">
    <source>
        <dbReference type="ARBA" id="ARBA00023239"/>
    </source>
</evidence>
<sequence>MAKLWGGRFEQSTDEFAEGFQSSIGFDSRMYREDIMGSIAHAKMLGAQRIIPIEDAEQIVEGLKSILEDIDAGRVEFSVHDEDIHMNVERLLTERIGDTGKKLHTGRSRNDQVATDFRLYMKRMADETIGKLTQLCGTLVDIAEENTDTIMTAYTHLQKAQPTTLGHYMMAYFEMFYRDIQRFVDCKKRTDVLPLGAGALCATTYPIDREMAARELGMSGITRNSLDAVSDRDFAIEYLSASSVCMMHLSRLCEEIILFSTNEYGTLRLSDAYSTGSSIMPQKKNPDMAELIRGKTGRVYGDLMTLLTVMKGLPLAYNKDMQEDKECTFDAADTLKACLEVMNGMLKTAEWNKERLRAGAGLGFTNATDAADYFVKNGMAFRDAHAVVGHLVLYCEQHGKAIDELSLDEIRQFAPDAREDIYEAISLETCVNMRSVPGGPAPDMVREHIRQAKMLLGDL</sequence>
<organism evidence="9">
    <name type="scientific">Christensenella massiliensis</name>
    <dbReference type="NCBI Taxonomy" id="1805714"/>
    <lineage>
        <taxon>Bacteria</taxon>
        <taxon>Bacillati</taxon>
        <taxon>Bacillota</taxon>
        <taxon>Clostridia</taxon>
        <taxon>Christensenellales</taxon>
        <taxon>Christensenellaceae</taxon>
        <taxon>Christensenella</taxon>
    </lineage>
</organism>
<evidence type="ECO:0000256" key="1">
    <source>
        <dbReference type="ARBA" id="ARBA00004941"/>
    </source>
</evidence>
<comment type="pathway">
    <text evidence="1 6">Amino-acid biosynthesis; L-arginine biosynthesis; L-arginine from L-ornithine and carbamoyl phosphate: step 3/3.</text>
</comment>
<feature type="domain" description="Fumarate lyase N-terminal" evidence="7">
    <location>
        <begin position="7"/>
        <end position="301"/>
    </location>
</feature>
<evidence type="ECO:0000259" key="7">
    <source>
        <dbReference type="Pfam" id="PF00206"/>
    </source>
</evidence>
<dbReference type="FunFam" id="1.10.275.10:FF:000002">
    <property type="entry name" value="Argininosuccinate lyase"/>
    <property type="match status" value="1"/>
</dbReference>
<dbReference type="PRINTS" id="PR00149">
    <property type="entry name" value="FUMRATELYASE"/>
</dbReference>
<keyword evidence="4 6" id="KW-0028">Amino-acid biosynthesis</keyword>
<dbReference type="InterPro" id="IPR008948">
    <property type="entry name" value="L-Aspartase-like"/>
</dbReference>
<dbReference type="InterPro" id="IPR000362">
    <property type="entry name" value="Fumarate_lyase_fam"/>
</dbReference>
<dbReference type="NCBIfam" id="TIGR00838">
    <property type="entry name" value="argH"/>
    <property type="match status" value="1"/>
</dbReference>
<dbReference type="SUPFAM" id="SSF48557">
    <property type="entry name" value="L-aspartase-like"/>
    <property type="match status" value="1"/>
</dbReference>
<dbReference type="Pfam" id="PF00206">
    <property type="entry name" value="Lyase_1"/>
    <property type="match status" value="1"/>
</dbReference>
<dbReference type="GO" id="GO:0004056">
    <property type="term" value="F:argininosuccinate lyase activity"/>
    <property type="evidence" value="ECO:0007669"/>
    <property type="project" value="UniProtKB-UniRule"/>
</dbReference>
<dbReference type="InterPro" id="IPR024083">
    <property type="entry name" value="Fumarase/histidase_N"/>
</dbReference>
<dbReference type="Gene3D" id="1.20.200.10">
    <property type="entry name" value="Fumarase/aspartase (Central domain)"/>
    <property type="match status" value="1"/>
</dbReference>
<dbReference type="PANTHER" id="PTHR43814">
    <property type="entry name" value="ARGININOSUCCINATE LYASE"/>
    <property type="match status" value="1"/>
</dbReference>
<evidence type="ECO:0000256" key="4">
    <source>
        <dbReference type="ARBA" id="ARBA00022605"/>
    </source>
</evidence>
<dbReference type="InterPro" id="IPR022761">
    <property type="entry name" value="Fumarate_lyase_N"/>
</dbReference>
<dbReference type="GO" id="GO:0042450">
    <property type="term" value="P:L-arginine biosynthetic process via ornithine"/>
    <property type="evidence" value="ECO:0007669"/>
    <property type="project" value="UniProtKB-UniRule"/>
</dbReference>
<comment type="similarity">
    <text evidence="6">Belongs to the lyase 1 family. Argininosuccinate lyase subfamily.</text>
</comment>
<evidence type="ECO:0000256" key="6">
    <source>
        <dbReference type="HAMAP-Rule" id="MF_00006"/>
    </source>
</evidence>
<proteinExistence type="inferred from homology"/>
<comment type="subcellular location">
    <subcellularLocation>
        <location evidence="6">Cytoplasm</location>
    </subcellularLocation>
</comment>
<dbReference type="FunFam" id="1.20.200.10:FF:000002">
    <property type="entry name" value="Argininosuccinate lyase"/>
    <property type="match status" value="1"/>
</dbReference>